<accession>C7XW49</accession>
<sequence>MTILNSFDDWMFYRLIANAFHITLDQAYWRTNIAMLIIVVLAVMGYVLVEYKH</sequence>
<gene>
    <name evidence="2" type="ORF">HMPREF0501_01114</name>
</gene>
<dbReference type="RefSeq" id="WP_006916970.1">
    <property type="nucleotide sequence ID" value="NZ_GG698804.1"/>
</dbReference>
<proteinExistence type="predicted"/>
<protein>
    <submittedName>
        <fullName evidence="2">Uncharacterized protein</fullName>
    </submittedName>
</protein>
<dbReference type="AlphaFoldDB" id="C7XW49"/>
<dbReference type="EMBL" id="GG698804">
    <property type="protein sequence ID" value="EEU30109.1"/>
    <property type="molecule type" value="Genomic_DNA"/>
</dbReference>
<dbReference type="Proteomes" id="UP000003987">
    <property type="component" value="Unassembled WGS sequence"/>
</dbReference>
<keyword evidence="1" id="KW-0812">Transmembrane</keyword>
<keyword evidence="1" id="KW-0472">Membrane</keyword>
<organism evidence="2 3">
    <name type="scientific">Limosilactobacillus coleohominis 101-4-CHN</name>
    <dbReference type="NCBI Taxonomy" id="575594"/>
    <lineage>
        <taxon>Bacteria</taxon>
        <taxon>Bacillati</taxon>
        <taxon>Bacillota</taxon>
        <taxon>Bacilli</taxon>
        <taxon>Lactobacillales</taxon>
        <taxon>Lactobacillaceae</taxon>
        <taxon>Limosilactobacillus</taxon>
    </lineage>
</organism>
<name>C7XW49_9LACO</name>
<evidence type="ECO:0000256" key="1">
    <source>
        <dbReference type="SAM" id="Phobius"/>
    </source>
</evidence>
<reference evidence="2 3" key="1">
    <citation type="submission" date="2009-06" db="EMBL/GenBank/DDBJ databases">
        <title>The Genome Sequence of Lactobacillus coleohominis strain 101-4-CHN.</title>
        <authorList>
            <consortium name="The Broad Institute Genome Sequencing Platform"/>
            <person name="Ward D."/>
            <person name="Young S.K."/>
            <person name="Zeng Q."/>
            <person name="Koehrsen M."/>
            <person name="Alvarado L."/>
            <person name="Berlin A."/>
            <person name="Borenstein D."/>
            <person name="Chen Z."/>
            <person name="Engels R."/>
            <person name="Freedman E."/>
            <person name="Gellesch M."/>
            <person name="Goldberg J."/>
            <person name="Griggs A."/>
            <person name="Gujja S."/>
            <person name="Heiman D."/>
            <person name="Hepburn T."/>
            <person name="Howarth C."/>
            <person name="Jen D."/>
            <person name="Larson L."/>
            <person name="Lewis B."/>
            <person name="Mehta T."/>
            <person name="Park D."/>
            <person name="Pearson M."/>
            <person name="Roberts A."/>
            <person name="Saif S."/>
            <person name="Shea T."/>
            <person name="Shenoy N."/>
            <person name="Sisk P."/>
            <person name="Stolte C."/>
            <person name="Sykes S."/>
            <person name="Walk T."/>
            <person name="White J."/>
            <person name="Yandava C."/>
            <person name="Liu Y."/>
            <person name="Xu Q."/>
            <person name="Lander E."/>
            <person name="Nusbaum C."/>
            <person name="Galagan J."/>
            <person name="Birren B."/>
        </authorList>
    </citation>
    <scope>NUCLEOTIDE SEQUENCE [LARGE SCALE GENOMIC DNA]</scope>
    <source>
        <strain evidence="2 3">101-4-CHN</strain>
    </source>
</reference>
<evidence type="ECO:0000313" key="2">
    <source>
        <dbReference type="EMBL" id="EEU30109.1"/>
    </source>
</evidence>
<keyword evidence="3" id="KW-1185">Reference proteome</keyword>
<feature type="transmembrane region" description="Helical" evidence="1">
    <location>
        <begin position="27"/>
        <end position="49"/>
    </location>
</feature>
<keyword evidence="1" id="KW-1133">Transmembrane helix</keyword>
<dbReference type="HOGENOM" id="CLU_3062743_0_0_9"/>
<evidence type="ECO:0000313" key="3">
    <source>
        <dbReference type="Proteomes" id="UP000003987"/>
    </source>
</evidence>